<dbReference type="AlphaFoldDB" id="A0A2R6S5V3"/>
<dbReference type="OrthoDB" id="3250803at2759"/>
<gene>
    <name evidence="3" type="ORF">PHLCEN_2v491</name>
</gene>
<evidence type="ECO:0000313" key="4">
    <source>
        <dbReference type="Proteomes" id="UP000186601"/>
    </source>
</evidence>
<keyword evidence="4" id="KW-1185">Reference proteome</keyword>
<accession>A0A2R6S5V3</accession>
<dbReference type="Proteomes" id="UP000186601">
    <property type="component" value="Unassembled WGS sequence"/>
</dbReference>
<feature type="compositionally biased region" description="Low complexity" evidence="1">
    <location>
        <begin position="134"/>
        <end position="151"/>
    </location>
</feature>
<proteinExistence type="predicted"/>
<feature type="region of interest" description="Disordered" evidence="1">
    <location>
        <begin position="334"/>
        <end position="354"/>
    </location>
</feature>
<dbReference type="EMBL" id="MLYV02000033">
    <property type="protein sequence ID" value="PSS37667.1"/>
    <property type="molecule type" value="Genomic_DNA"/>
</dbReference>
<keyword evidence="2" id="KW-0472">Membrane</keyword>
<protein>
    <submittedName>
        <fullName evidence="3">Uncharacterized protein</fullName>
    </submittedName>
</protein>
<evidence type="ECO:0000313" key="3">
    <source>
        <dbReference type="EMBL" id="PSS37667.1"/>
    </source>
</evidence>
<name>A0A2R6S5V3_9APHY</name>
<feature type="region of interest" description="Disordered" evidence="1">
    <location>
        <begin position="179"/>
        <end position="222"/>
    </location>
</feature>
<feature type="compositionally biased region" description="Low complexity" evidence="1">
    <location>
        <begin position="52"/>
        <end position="90"/>
    </location>
</feature>
<feature type="compositionally biased region" description="Low complexity" evidence="1">
    <location>
        <begin position="24"/>
        <end position="44"/>
    </location>
</feature>
<sequence length="634" mass="66309">MPPFGKGFTEAVVLSSTIASSHTVVTASSAAPSASDSASAPAPKTSHDVPDVPSSIPSSGSSSGSAIVSSSAPPKSSASLSVVPPSVISSEHVLPPSRSAELPSAAPSTVQGSPSGQPVLSQKSAQISPSETNVRSPSTVSPRPSSFLSSSAQVSEAQKIVSSTVDSVRVSPPAAAATLSSIQAKPTPEISQTQATASQPVAQHAQANAKTPTATSTITDRPETTLSKPVFVSTTNSLGHSTVTIPPLITSLAFSTEADGSLVTVTHVVANPTGIWGIDDTAGTKHGFFANTGAVAGVFLVVGVVVASIAAIVGIVLCKRRRRQRIRLSISRPIPYPENPFEDPRDSPSPTQMRYTSNSVARNVVGTGLGAVPVTYDLTSTPGVAPSPPPRTYTVDRLLDEEAPVESQVQTSMAGIGAGRTSLGQSVYDGLMYNGPFSDYHNFRPTHYSHPSDASGPIGLAITMEDPAEVPAVTSYSRPRSRPVSPAPSTPSVYPATLPADDEVELERGNEPLPTPAASDDSHVTPVPHFQRRAPEIPPRNPLRNTELHSKLLIRTQLTPQEGREPNAKPYEPLTPPASISSEQSQSPRSTLVNPFSEVQLEMPQTPSNANFYDNFYTRRKLAGPEVRRSQLPV</sequence>
<feature type="compositionally biased region" description="Low complexity" evidence="1">
    <location>
        <begin position="577"/>
        <end position="590"/>
    </location>
</feature>
<evidence type="ECO:0000256" key="2">
    <source>
        <dbReference type="SAM" id="Phobius"/>
    </source>
</evidence>
<dbReference type="STRING" id="98765.A0A2R6S5V3"/>
<comment type="caution">
    <text evidence="3">The sequence shown here is derived from an EMBL/GenBank/DDBJ whole genome shotgun (WGS) entry which is preliminary data.</text>
</comment>
<feature type="region of interest" description="Disordered" evidence="1">
    <location>
        <begin position="471"/>
        <end position="596"/>
    </location>
</feature>
<reference evidence="3 4" key="1">
    <citation type="submission" date="2018-02" db="EMBL/GenBank/DDBJ databases">
        <title>Genome sequence of the basidiomycete white-rot fungus Phlebia centrifuga.</title>
        <authorList>
            <person name="Granchi Z."/>
            <person name="Peng M."/>
            <person name="de Vries R.P."/>
            <person name="Hilden K."/>
            <person name="Makela M.R."/>
            <person name="Grigoriev I."/>
            <person name="Riley R."/>
        </authorList>
    </citation>
    <scope>NUCLEOTIDE SEQUENCE [LARGE SCALE GENOMIC DNA]</scope>
    <source>
        <strain evidence="3 4">FBCC195</strain>
    </source>
</reference>
<feature type="compositionally biased region" description="Polar residues" evidence="1">
    <location>
        <begin position="106"/>
        <end position="133"/>
    </location>
</feature>
<evidence type="ECO:0000256" key="1">
    <source>
        <dbReference type="SAM" id="MobiDB-lite"/>
    </source>
</evidence>
<organism evidence="3 4">
    <name type="scientific">Hermanssonia centrifuga</name>
    <dbReference type="NCBI Taxonomy" id="98765"/>
    <lineage>
        <taxon>Eukaryota</taxon>
        <taxon>Fungi</taxon>
        <taxon>Dikarya</taxon>
        <taxon>Basidiomycota</taxon>
        <taxon>Agaricomycotina</taxon>
        <taxon>Agaricomycetes</taxon>
        <taxon>Polyporales</taxon>
        <taxon>Meruliaceae</taxon>
        <taxon>Hermanssonia</taxon>
    </lineage>
</organism>
<feature type="compositionally biased region" description="Low complexity" evidence="1">
    <location>
        <begin position="473"/>
        <end position="484"/>
    </location>
</feature>
<feature type="region of interest" description="Disordered" evidence="1">
    <location>
        <begin position="24"/>
        <end position="152"/>
    </location>
</feature>
<feature type="transmembrane region" description="Helical" evidence="2">
    <location>
        <begin position="294"/>
        <end position="318"/>
    </location>
</feature>
<keyword evidence="2" id="KW-0812">Transmembrane</keyword>
<keyword evidence="2" id="KW-1133">Transmembrane helix</keyword>